<reference evidence="7" key="1">
    <citation type="journal article" date="2020" name="Stud. Mycol.">
        <title>101 Dothideomycetes genomes: a test case for predicting lifestyles and emergence of pathogens.</title>
        <authorList>
            <person name="Haridas S."/>
            <person name="Albert R."/>
            <person name="Binder M."/>
            <person name="Bloem J."/>
            <person name="Labutti K."/>
            <person name="Salamov A."/>
            <person name="Andreopoulos B."/>
            <person name="Baker S."/>
            <person name="Barry K."/>
            <person name="Bills G."/>
            <person name="Bluhm B."/>
            <person name="Cannon C."/>
            <person name="Castanera R."/>
            <person name="Culley D."/>
            <person name="Daum C."/>
            <person name="Ezra D."/>
            <person name="Gonzalez J."/>
            <person name="Henrissat B."/>
            <person name="Kuo A."/>
            <person name="Liang C."/>
            <person name="Lipzen A."/>
            <person name="Lutzoni F."/>
            <person name="Magnuson J."/>
            <person name="Mondo S."/>
            <person name="Nolan M."/>
            <person name="Ohm R."/>
            <person name="Pangilinan J."/>
            <person name="Park H.-J."/>
            <person name="Ramirez L."/>
            <person name="Alfaro M."/>
            <person name="Sun H."/>
            <person name="Tritt A."/>
            <person name="Yoshinaga Y."/>
            <person name="Zwiers L.-H."/>
            <person name="Turgeon B."/>
            <person name="Goodwin S."/>
            <person name="Spatafora J."/>
            <person name="Crous P."/>
            <person name="Grigoriev I."/>
        </authorList>
    </citation>
    <scope>NUCLEOTIDE SEQUENCE</scope>
    <source>
        <strain evidence="7">CBS 207.26</strain>
    </source>
</reference>
<evidence type="ECO:0000256" key="1">
    <source>
        <dbReference type="ARBA" id="ARBA00022723"/>
    </source>
</evidence>
<keyword evidence="8" id="KW-1185">Reference proteome</keyword>
<dbReference type="PANTHER" id="PTHR10039">
    <property type="entry name" value="AMELOGENIN"/>
    <property type="match status" value="1"/>
</dbReference>
<dbReference type="EMBL" id="ML994651">
    <property type="protein sequence ID" value="KAF2181728.1"/>
    <property type="molecule type" value="Genomic_DNA"/>
</dbReference>
<feature type="domain" description="C2H2-type" evidence="6">
    <location>
        <begin position="962"/>
        <end position="987"/>
    </location>
</feature>
<dbReference type="PROSITE" id="PS50157">
    <property type="entry name" value="ZINC_FINGER_C2H2_2"/>
    <property type="match status" value="2"/>
</dbReference>
<dbReference type="InterPro" id="IPR036236">
    <property type="entry name" value="Znf_C2H2_sf"/>
</dbReference>
<organism evidence="7 8">
    <name type="scientific">Zopfia rhizophila CBS 207.26</name>
    <dbReference type="NCBI Taxonomy" id="1314779"/>
    <lineage>
        <taxon>Eukaryota</taxon>
        <taxon>Fungi</taxon>
        <taxon>Dikarya</taxon>
        <taxon>Ascomycota</taxon>
        <taxon>Pezizomycotina</taxon>
        <taxon>Dothideomycetes</taxon>
        <taxon>Dothideomycetes incertae sedis</taxon>
        <taxon>Zopfiaceae</taxon>
        <taxon>Zopfia</taxon>
    </lineage>
</organism>
<dbReference type="OrthoDB" id="21416at2759"/>
<dbReference type="Proteomes" id="UP000800200">
    <property type="component" value="Unassembled WGS sequence"/>
</dbReference>
<dbReference type="SMART" id="SM00355">
    <property type="entry name" value="ZnF_C2H2"/>
    <property type="match status" value="4"/>
</dbReference>
<dbReference type="Gene3D" id="3.40.50.300">
    <property type="entry name" value="P-loop containing nucleotide triphosphate hydrolases"/>
    <property type="match status" value="1"/>
</dbReference>
<evidence type="ECO:0000259" key="6">
    <source>
        <dbReference type="PROSITE" id="PS50157"/>
    </source>
</evidence>
<keyword evidence="1" id="KW-0479">Metal-binding</keyword>
<dbReference type="Pfam" id="PF22939">
    <property type="entry name" value="WHD_GPIID"/>
    <property type="match status" value="1"/>
</dbReference>
<gene>
    <name evidence="7" type="ORF">K469DRAFT_691815</name>
</gene>
<feature type="domain" description="C2H2-type" evidence="6">
    <location>
        <begin position="934"/>
        <end position="961"/>
    </location>
</feature>
<dbReference type="FunFam" id="3.30.160.60:FF:002343">
    <property type="entry name" value="Zinc finger protein 33A"/>
    <property type="match status" value="1"/>
</dbReference>
<evidence type="ECO:0000313" key="8">
    <source>
        <dbReference type="Proteomes" id="UP000800200"/>
    </source>
</evidence>
<dbReference type="SUPFAM" id="SSF52540">
    <property type="entry name" value="P-loop containing nucleoside triphosphate hydrolases"/>
    <property type="match status" value="1"/>
</dbReference>
<dbReference type="InterPro" id="IPR027417">
    <property type="entry name" value="P-loop_NTPase"/>
</dbReference>
<dbReference type="InterPro" id="IPR056884">
    <property type="entry name" value="NPHP3-like_N"/>
</dbReference>
<evidence type="ECO:0000313" key="7">
    <source>
        <dbReference type="EMBL" id="KAF2181728.1"/>
    </source>
</evidence>
<evidence type="ECO:0000256" key="5">
    <source>
        <dbReference type="PROSITE-ProRule" id="PRU00042"/>
    </source>
</evidence>
<dbReference type="AlphaFoldDB" id="A0A6A6DU92"/>
<accession>A0A6A6DU92</accession>
<keyword evidence="2" id="KW-0677">Repeat</keyword>
<dbReference type="Pfam" id="PF24883">
    <property type="entry name" value="NPHP3_N"/>
    <property type="match status" value="1"/>
</dbReference>
<evidence type="ECO:0000256" key="3">
    <source>
        <dbReference type="ARBA" id="ARBA00022771"/>
    </source>
</evidence>
<dbReference type="PROSITE" id="PS00028">
    <property type="entry name" value="ZINC_FINGER_C2H2_1"/>
    <property type="match status" value="2"/>
</dbReference>
<dbReference type="Pfam" id="PF00096">
    <property type="entry name" value="zf-C2H2"/>
    <property type="match status" value="2"/>
</dbReference>
<proteinExistence type="predicted"/>
<keyword evidence="4" id="KW-0862">Zinc</keyword>
<keyword evidence="3 5" id="KW-0863">Zinc-finger</keyword>
<dbReference type="SUPFAM" id="SSF57667">
    <property type="entry name" value="beta-beta-alpha zinc fingers"/>
    <property type="match status" value="1"/>
</dbReference>
<dbReference type="PANTHER" id="PTHR10039:SF14">
    <property type="entry name" value="NACHT DOMAIN-CONTAINING PROTEIN"/>
    <property type="match status" value="1"/>
</dbReference>
<sequence>MSKCKAFDFDSTFPGDEIQSSSSFRMFETVGSTGTTSTSNAFQTALEKFKRRLSKEELKSVEQTSYEDVVRELGRIQMEQEQLKSMLNLARIETFLEAGYQYGKILEVFLNASPVVCFVWGPLKLLLQTASTFTESFEAFLDAYEQIGESFPLVEILSKLLRPSPPVLKAYEMIFIDLLDFHKNAIRFCSGPLWQRLFRSAWKNFGTQFQGIIKRLRRHRDLVESQANLLHLQQSQDHFEQCQEYFQQSQEHFRKYEQDLIDIQKKLDVQLDEEQAKKRIAVIEWLSGANSSIEHDSFCATRGEYPDTGNWILRHDGIRNWKDEDEPETPIVWTNGIPGAGKTILASIIIEDCKLISGFSTSYFYCKDNDPERNSTLAVLKGLLTQMLDHYPELLPHCYDTRLSSPEVFLRSPGIAKQLLEVFCAKYPEQYIIIDGLDECDRPERKEILRCFIGLVASCELEHPGKLRVLFVSQEYPDVRKILMESKIRPKIIPLSVMDNGNDIDIYCNHWMGKIQRKNELTQVQREYIHCLTVGKARGMFLYAKLVMDNLFEQPTRQQLLEEIDERKFPNGLEEAYHRIIDRIKRNTKQAEWESAKKLLGWMVCQKRPMGWVEMQVVTSMNVEAQDIEFDDRRLRVHIHDICGSLVKILPGDRVELVHSTAKQYIANTGDVHAPSVECELAGICMSYLTFDCFEDDNKKISRTDLQNLAARGHLAFQDYAAAKWFHHVNSFITTGKELLSDANAQERLETFAMALDDFLVRYQDEEWYDHIIDSSKNACEAYQDQPFYDNLLAVSSHIYRHQEKGFEARNEVSIKSLEKALNRNRKFLEHPPSGLSELEKEKLYQFHGNRRFKCRKITCLYFYEGFKDAKSRDKHVNRHDRPFHCTDPHCLYADSGFGSNIELEAHMRSYHPELSDLATSFKSTTRKTITSNWNCHICQKNFTRGFHLKNHINSHNGTRPYACAECGKAFTRLNDCKRHQKLHDRR</sequence>
<dbReference type="InterPro" id="IPR054471">
    <property type="entry name" value="GPIID_WHD"/>
</dbReference>
<name>A0A6A6DU92_9PEZI</name>
<dbReference type="Gene3D" id="3.30.160.60">
    <property type="entry name" value="Classic Zinc Finger"/>
    <property type="match status" value="2"/>
</dbReference>
<dbReference type="Pfam" id="PF24809">
    <property type="entry name" value="DUF7708"/>
    <property type="match status" value="1"/>
</dbReference>
<evidence type="ECO:0000256" key="4">
    <source>
        <dbReference type="ARBA" id="ARBA00022833"/>
    </source>
</evidence>
<evidence type="ECO:0000256" key="2">
    <source>
        <dbReference type="ARBA" id="ARBA00022737"/>
    </source>
</evidence>
<dbReference type="InterPro" id="IPR013087">
    <property type="entry name" value="Znf_C2H2_type"/>
</dbReference>
<dbReference type="InterPro" id="IPR056125">
    <property type="entry name" value="DUF7708"/>
</dbReference>
<dbReference type="GO" id="GO:0008270">
    <property type="term" value="F:zinc ion binding"/>
    <property type="evidence" value="ECO:0007669"/>
    <property type="project" value="UniProtKB-KW"/>
</dbReference>
<protein>
    <recommendedName>
        <fullName evidence="6">C2H2-type domain-containing protein</fullName>
    </recommendedName>
</protein>